<dbReference type="Proteomes" id="UP001500767">
    <property type="component" value="Unassembled WGS sequence"/>
</dbReference>
<keyword evidence="2" id="KW-1133">Transmembrane helix</keyword>
<keyword evidence="2" id="KW-0812">Transmembrane</keyword>
<organism evidence="4 5">
    <name type="scientific">Microlunatus spumicola</name>
    <dbReference type="NCBI Taxonomy" id="81499"/>
    <lineage>
        <taxon>Bacteria</taxon>
        <taxon>Bacillati</taxon>
        <taxon>Actinomycetota</taxon>
        <taxon>Actinomycetes</taxon>
        <taxon>Propionibacteriales</taxon>
        <taxon>Propionibacteriaceae</taxon>
        <taxon>Microlunatus</taxon>
    </lineage>
</organism>
<feature type="domain" description="DUF3592" evidence="3">
    <location>
        <begin position="42"/>
        <end position="118"/>
    </location>
</feature>
<name>A0ABP6XI36_9ACTN</name>
<evidence type="ECO:0000256" key="1">
    <source>
        <dbReference type="SAM" id="MobiDB-lite"/>
    </source>
</evidence>
<keyword evidence="5" id="KW-1185">Reference proteome</keyword>
<evidence type="ECO:0000313" key="4">
    <source>
        <dbReference type="EMBL" id="GAA3565608.1"/>
    </source>
</evidence>
<dbReference type="EMBL" id="BAAAYR010000002">
    <property type="protein sequence ID" value="GAA3565608.1"/>
    <property type="molecule type" value="Genomic_DNA"/>
</dbReference>
<comment type="caution">
    <text evidence="4">The sequence shown here is derived from an EMBL/GenBank/DDBJ whole genome shotgun (WGS) entry which is preliminary data.</text>
</comment>
<gene>
    <name evidence="4" type="ORF">GCM10022197_21860</name>
</gene>
<evidence type="ECO:0000313" key="5">
    <source>
        <dbReference type="Proteomes" id="UP001500767"/>
    </source>
</evidence>
<evidence type="ECO:0000256" key="2">
    <source>
        <dbReference type="SAM" id="Phobius"/>
    </source>
</evidence>
<dbReference type="InterPro" id="IPR021994">
    <property type="entry name" value="DUF3592"/>
</dbReference>
<protein>
    <recommendedName>
        <fullName evidence="3">DUF3592 domain-containing protein</fullName>
    </recommendedName>
</protein>
<evidence type="ECO:0000259" key="3">
    <source>
        <dbReference type="Pfam" id="PF12158"/>
    </source>
</evidence>
<keyword evidence="2" id="KW-0472">Membrane</keyword>
<proteinExistence type="predicted"/>
<dbReference type="Pfam" id="PF12158">
    <property type="entry name" value="DUF3592"/>
    <property type="match status" value="1"/>
</dbReference>
<feature type="compositionally biased region" description="Low complexity" evidence="1">
    <location>
        <begin position="154"/>
        <end position="163"/>
    </location>
</feature>
<dbReference type="RefSeq" id="WP_204910644.1">
    <property type="nucleotide sequence ID" value="NZ_BAAAYR010000002.1"/>
</dbReference>
<feature type="region of interest" description="Disordered" evidence="1">
    <location>
        <begin position="148"/>
        <end position="171"/>
    </location>
</feature>
<feature type="transmembrane region" description="Helical" evidence="2">
    <location>
        <begin position="126"/>
        <end position="143"/>
    </location>
</feature>
<reference evidence="5" key="1">
    <citation type="journal article" date="2019" name="Int. J. Syst. Evol. Microbiol.">
        <title>The Global Catalogue of Microorganisms (GCM) 10K type strain sequencing project: providing services to taxonomists for standard genome sequencing and annotation.</title>
        <authorList>
            <consortium name="The Broad Institute Genomics Platform"/>
            <consortium name="The Broad Institute Genome Sequencing Center for Infectious Disease"/>
            <person name="Wu L."/>
            <person name="Ma J."/>
        </authorList>
    </citation>
    <scope>NUCLEOTIDE SEQUENCE [LARGE SCALE GENOMIC DNA]</scope>
    <source>
        <strain evidence="5">JCM 16540</strain>
    </source>
</reference>
<feature type="transmembrane region" description="Helical" evidence="2">
    <location>
        <begin position="9"/>
        <end position="28"/>
    </location>
</feature>
<accession>A0ABP6XI36</accession>
<sequence length="171" mass="18125">MSRRRFPRAVGIVAVVYLAAMSVVFALLSAQNADFVRTADRTEGTVVALVARAPLGSTREAQPDARAPSLAPKVTYEVDGRSYDYVAAHGRTRQRLQVGDRVTVLYSRADPTQARLRGEGQDSGPLVSAGFGLAALLLVLVLVRPRRRTPGPRTPAGPARASAPPAPAVAD</sequence>